<keyword evidence="3 5" id="KW-0963">Cytoplasm</keyword>
<comment type="similarity">
    <text evidence="2 5">Belongs to the ELP1/IKA1 family.</text>
</comment>
<dbReference type="GO" id="GO:0005829">
    <property type="term" value="C:cytosol"/>
    <property type="evidence" value="ECO:0007669"/>
    <property type="project" value="TreeGrafter"/>
</dbReference>
<dbReference type="SUPFAM" id="SSF69322">
    <property type="entry name" value="Tricorn protease domain 2"/>
    <property type="match status" value="1"/>
</dbReference>
<keyword evidence="5" id="KW-0539">Nucleus</keyword>
<feature type="domain" description="ELP1 TPR" evidence="9">
    <location>
        <begin position="926"/>
        <end position="1088"/>
    </location>
</feature>
<comment type="caution">
    <text evidence="12">The sequence shown here is derived from an EMBL/GenBank/DDBJ whole genome shotgun (WGS) entry which is preliminary data.</text>
</comment>
<evidence type="ECO:0000313" key="12">
    <source>
        <dbReference type="EMBL" id="KAK6178939.1"/>
    </source>
</evidence>
<dbReference type="Pfam" id="PF23878">
    <property type="entry name" value="TPR_ELP1"/>
    <property type="match status" value="1"/>
</dbReference>
<keyword evidence="13" id="KW-1185">Reference proteome</keyword>
<dbReference type="Pfam" id="PF04762">
    <property type="entry name" value="Beta-prop_ELP1_1st"/>
    <property type="match status" value="1"/>
</dbReference>
<dbReference type="Pfam" id="PF23936">
    <property type="entry name" value="HB_ELP1"/>
    <property type="match status" value="1"/>
</dbReference>
<organism evidence="12 13">
    <name type="scientific">Patella caerulea</name>
    <name type="common">Rayed Mediterranean limpet</name>
    <dbReference type="NCBI Taxonomy" id="87958"/>
    <lineage>
        <taxon>Eukaryota</taxon>
        <taxon>Metazoa</taxon>
        <taxon>Spiralia</taxon>
        <taxon>Lophotrochozoa</taxon>
        <taxon>Mollusca</taxon>
        <taxon>Gastropoda</taxon>
        <taxon>Patellogastropoda</taxon>
        <taxon>Patelloidea</taxon>
        <taxon>Patellidae</taxon>
        <taxon>Patella</taxon>
    </lineage>
</organism>
<dbReference type="InterPro" id="IPR056167">
    <property type="entry name" value="A-sol_ELP1"/>
</dbReference>
<dbReference type="PANTHER" id="PTHR12747:SF0">
    <property type="entry name" value="ELONGATOR COMPLEX PROTEIN 1"/>
    <property type="match status" value="1"/>
</dbReference>
<feature type="domain" description="ELP1 three-helical bundle" evidence="11">
    <location>
        <begin position="1098"/>
        <end position="1270"/>
    </location>
</feature>
<dbReference type="PANTHER" id="PTHR12747">
    <property type="entry name" value="ELONGATOR COMPLEX PROTEIN 1"/>
    <property type="match status" value="1"/>
</dbReference>
<dbReference type="InterPro" id="IPR036322">
    <property type="entry name" value="WD40_repeat_dom_sf"/>
</dbReference>
<evidence type="ECO:0000256" key="1">
    <source>
        <dbReference type="ARBA" id="ARBA00005043"/>
    </source>
</evidence>
<dbReference type="InterPro" id="IPR056164">
    <property type="entry name" value="Beta-prop_ELP1_1st"/>
</dbReference>
<dbReference type="Pfam" id="PF23925">
    <property type="entry name" value="A-sol_ELP1"/>
    <property type="match status" value="1"/>
</dbReference>
<proteinExistence type="inferred from homology"/>
<dbReference type="GO" id="GO:0002926">
    <property type="term" value="P:tRNA wobble base 5-methoxycarbonylmethyl-2-thiouridinylation"/>
    <property type="evidence" value="ECO:0007669"/>
    <property type="project" value="TreeGrafter"/>
</dbReference>
<keyword evidence="4" id="KW-0819">tRNA processing</keyword>
<comment type="subcellular location">
    <subcellularLocation>
        <location evidence="5">Cytoplasm</location>
    </subcellularLocation>
    <subcellularLocation>
        <location evidence="5">Nucleus</location>
    </subcellularLocation>
</comment>
<evidence type="ECO:0000259" key="8">
    <source>
        <dbReference type="Pfam" id="PF23797"/>
    </source>
</evidence>
<dbReference type="Pfam" id="PF23797">
    <property type="entry name" value="Beta-prop_ELP1_2nd"/>
    <property type="match status" value="1"/>
</dbReference>
<evidence type="ECO:0000256" key="5">
    <source>
        <dbReference type="PIRNR" id="PIRNR017233"/>
    </source>
</evidence>
<keyword evidence="6" id="KW-0175">Coiled coil</keyword>
<dbReference type="GO" id="GO:0005634">
    <property type="term" value="C:nucleus"/>
    <property type="evidence" value="ECO:0007669"/>
    <property type="project" value="UniProtKB-SubCell"/>
</dbReference>
<comment type="function">
    <text evidence="5">Component of the elongator complex which is required for multiple tRNA modifications, including mcm5U (5-methoxycarbonylmethyl uridine), mcm5s2U (5-methoxycarbonylmethyl-2-thiouridine), and ncm5U (5-carbamoylmethyl uridine). The elongator complex catalyzes formation of carboxymethyluridine in the wobble base at position 34 in tRNAs.</text>
</comment>
<dbReference type="InterPro" id="IPR056169">
    <property type="entry name" value="HB_ELP1"/>
</dbReference>
<protein>
    <recommendedName>
        <fullName evidence="5">Elongator complex protein 1</fullName>
    </recommendedName>
</protein>
<dbReference type="GO" id="GO:0033588">
    <property type="term" value="C:elongator holoenzyme complex"/>
    <property type="evidence" value="ECO:0007669"/>
    <property type="project" value="InterPro"/>
</dbReference>
<evidence type="ECO:0000259" key="9">
    <source>
        <dbReference type="Pfam" id="PF23878"/>
    </source>
</evidence>
<dbReference type="EMBL" id="JAZGQO010000008">
    <property type="protein sequence ID" value="KAK6178939.1"/>
    <property type="molecule type" value="Genomic_DNA"/>
</dbReference>
<evidence type="ECO:0000259" key="11">
    <source>
        <dbReference type="Pfam" id="PF23936"/>
    </source>
</evidence>
<feature type="domain" description="ELP1 alpha-solenoid" evidence="10">
    <location>
        <begin position="713"/>
        <end position="919"/>
    </location>
</feature>
<dbReference type="PIRSF" id="PIRSF017233">
    <property type="entry name" value="IKAP"/>
    <property type="match status" value="1"/>
</dbReference>
<name>A0AAN8JPU6_PATCE</name>
<evidence type="ECO:0000313" key="13">
    <source>
        <dbReference type="Proteomes" id="UP001347796"/>
    </source>
</evidence>
<evidence type="ECO:0000256" key="6">
    <source>
        <dbReference type="SAM" id="Coils"/>
    </source>
</evidence>
<accession>A0AAN8JPU6</accession>
<dbReference type="InterPro" id="IPR006849">
    <property type="entry name" value="Elp1"/>
</dbReference>
<evidence type="ECO:0000256" key="3">
    <source>
        <dbReference type="ARBA" id="ARBA00022490"/>
    </source>
</evidence>
<evidence type="ECO:0000259" key="10">
    <source>
        <dbReference type="Pfam" id="PF23925"/>
    </source>
</evidence>
<feature type="domain" description="ELP1 N-terminal second beta-propeller" evidence="8">
    <location>
        <begin position="394"/>
        <end position="689"/>
    </location>
</feature>
<dbReference type="Proteomes" id="UP001347796">
    <property type="component" value="Unassembled WGS sequence"/>
</dbReference>
<comment type="pathway">
    <text evidence="1">tRNA modification; 5-methoxycarbonylmethyl-2-thiouridine-tRNA biosynthesis.</text>
</comment>
<dbReference type="GO" id="GO:0000049">
    <property type="term" value="F:tRNA binding"/>
    <property type="evidence" value="ECO:0007669"/>
    <property type="project" value="TreeGrafter"/>
</dbReference>
<dbReference type="SUPFAM" id="SSF50978">
    <property type="entry name" value="WD40 repeat-like"/>
    <property type="match status" value="1"/>
</dbReference>
<dbReference type="InterPro" id="IPR056165">
    <property type="entry name" value="Beta-prop_ELP1_2nd"/>
</dbReference>
<gene>
    <name evidence="12" type="ORF">SNE40_011411</name>
</gene>
<feature type="domain" description="ELP1 first N-terminal beta-propeller" evidence="7">
    <location>
        <begin position="24"/>
        <end position="355"/>
    </location>
</feature>
<dbReference type="InterPro" id="IPR056166">
    <property type="entry name" value="TPR_ELP1"/>
</dbReference>
<evidence type="ECO:0000256" key="2">
    <source>
        <dbReference type="ARBA" id="ARBA00006086"/>
    </source>
</evidence>
<feature type="coiled-coil region" evidence="6">
    <location>
        <begin position="1105"/>
        <end position="1139"/>
    </location>
</feature>
<evidence type="ECO:0000256" key="4">
    <source>
        <dbReference type="ARBA" id="ARBA00022694"/>
    </source>
</evidence>
<sequence length="1337" mass="152196">MRNLRLLDARHCVGDYLENIRCISIDNDTGIVYAASQFVVSGIDCNTSKICHKIDICNNSTDIKIEGDGIVAIQFIADLQAVCIATVDGTLLQWSVFNNELEEVGCVSCGIKGMCWSPDLELIILTTGDETFILMTREYDPVLETSLHSDEFGDAAFVTVGWGKKETQFHGSVGKGAAKEKQVEVKPVQEWDDLKARVSWRGDGQFFVTSIINRQSGARQLRVWSREGTLHSKSEQVDGLEQSLAWRPSGSLVASAQRSANKHEIVFFEKNGLRHGEFTMAFGETNIKVEELLWNVDSTVLCVWCKELPTSGSDDNFKPNSYVQLWTVNNYHWYQKQSLEFDPDHKVSAIQWDPEHAYRLHMTTSGGHYHQYTWSWTTNCSSGGSGTNMANCAVIDGNKVLVTPFRTMVVPPPMCAYSLDVHEAVEQVVFCQDENCNDIAVLLQNNTLAIYTFSEENNTDVCKAVTMASAGGTGFTVKCKIPSYQGLYSFEEFDVDKYPLNIYHLLWLKSDVFICCCVSLDNNTSSLFRFQLDTTQKQLKIRNKIEVENYVYNMCNGLQSQHVAVQLIDGTVLKYDSENDTLMPWETPDSMEMKFPSPCSTIAVCQISGQEVIIGLTDRYRFYVNNVEVASNCTSFAIHTDFLLLTTLSHTCRCISLNTKLKDLPSLSDGKEHPFDESIRRVERGSRIVLVVPDDTKLILQMPRGNLEGIYPRALILSAVRHYLDRIKFKEAFTTMKKHRINMNLIYDHNPQIFLKHVEDFVTQINSVNDLNIFLTGLQDEDVTVTMYTAAYQKQNVNCDTTCIIQSSISKVNIICDAVRSTLNKLNPDKFLLSILTTYVRKKKAELEAALELIRHLKENSNKNTTVSAEEALKYLLFLVDVNELYNVALGTYDFDLVMMVAEKSQKDPKEYIPFLNDLRRMEDNYRKYSIDKHLRRFQKALKHISKCESSHFSECLALVEDQKLYVEALKCFDRSSTAYKQVAIDYGNYLLEKNRHDEAGVMFVKAEEWKSALDAFTVCKNWRQMFCMTARLGYTADKEAELGRKIAEQLKDNRRHSEAAVIFEQYVMDIEEAIVTLVEGNEWDESLRMMYRNKRTDFIETHLKPALEDKYNQEMESLESLQTQFIKYRNRLKIVRQNKERERLEILEGGVPVGADADLFSDTSSAAGESVHSRYTYDSSRSTVFSKMTGKSRKKGSVQKWNLKEGSSNEDCALIEALAKIITLVTGFKDDMNLLLKILVEFYYDDEASKLQEMYDMFLSVIDTTIPEIWLNSTNTSNTDTVLGPNTTSNAIAQAMQQGKQVNSPGEKIEPILIVPPQIKKDIRWKLHMVQKSDTS</sequence>
<reference evidence="12 13" key="1">
    <citation type="submission" date="2024-01" db="EMBL/GenBank/DDBJ databases">
        <title>The genome of the rayed Mediterranean limpet Patella caerulea (Linnaeus, 1758).</title>
        <authorList>
            <person name="Anh-Thu Weber A."/>
            <person name="Halstead-Nussloch G."/>
        </authorList>
    </citation>
    <scope>NUCLEOTIDE SEQUENCE [LARGE SCALE GENOMIC DNA]</scope>
    <source>
        <strain evidence="12">AATW-2023a</strain>
        <tissue evidence="12">Whole specimen</tissue>
    </source>
</reference>
<evidence type="ECO:0000259" key="7">
    <source>
        <dbReference type="Pfam" id="PF04762"/>
    </source>
</evidence>